<dbReference type="InterPro" id="IPR050248">
    <property type="entry name" value="Polysacc_deacetylase_ArnD"/>
</dbReference>
<dbReference type="InterPro" id="IPR011330">
    <property type="entry name" value="Glyco_hydro/deAcase_b/a-brl"/>
</dbReference>
<feature type="region of interest" description="Disordered" evidence="3">
    <location>
        <begin position="22"/>
        <end position="75"/>
    </location>
</feature>
<evidence type="ECO:0000256" key="3">
    <source>
        <dbReference type="SAM" id="MobiDB-lite"/>
    </source>
</evidence>
<reference evidence="6" key="1">
    <citation type="journal article" date="2019" name="Int. J. Syst. Evol. Microbiol.">
        <title>The Global Catalogue of Microorganisms (GCM) 10K type strain sequencing project: providing services to taxonomists for standard genome sequencing and annotation.</title>
        <authorList>
            <consortium name="The Broad Institute Genomics Platform"/>
            <consortium name="The Broad Institute Genome Sequencing Center for Infectious Disease"/>
            <person name="Wu L."/>
            <person name="Ma J."/>
        </authorList>
    </citation>
    <scope>NUCLEOTIDE SEQUENCE [LARGE SCALE GENOMIC DNA]</scope>
    <source>
        <strain evidence="6">JCM 12662</strain>
    </source>
</reference>
<dbReference type="EMBL" id="BAAACW010000001">
    <property type="protein sequence ID" value="GAA0350757.1"/>
    <property type="molecule type" value="Genomic_DNA"/>
</dbReference>
<accession>A0ABP3GNM6</accession>
<evidence type="ECO:0000313" key="6">
    <source>
        <dbReference type="Proteomes" id="UP001501166"/>
    </source>
</evidence>
<keyword evidence="1" id="KW-0479">Metal-binding</keyword>
<dbReference type="PROSITE" id="PS51677">
    <property type="entry name" value="NODB"/>
    <property type="match status" value="1"/>
</dbReference>
<protein>
    <recommendedName>
        <fullName evidence="4">NodB homology domain-containing protein</fullName>
    </recommendedName>
</protein>
<dbReference type="CDD" id="cd10917">
    <property type="entry name" value="CE4_NodB_like_6s_7s"/>
    <property type="match status" value="1"/>
</dbReference>
<dbReference type="Pfam" id="PF01522">
    <property type="entry name" value="Polysacc_deac_1"/>
    <property type="match status" value="1"/>
</dbReference>
<feature type="domain" description="NodB homology" evidence="4">
    <location>
        <begin position="107"/>
        <end position="287"/>
    </location>
</feature>
<dbReference type="InterPro" id="IPR002509">
    <property type="entry name" value="NODB_dom"/>
</dbReference>
<dbReference type="Gene3D" id="3.20.20.370">
    <property type="entry name" value="Glycoside hydrolase/deacetylase"/>
    <property type="match status" value="1"/>
</dbReference>
<evidence type="ECO:0000259" key="4">
    <source>
        <dbReference type="PROSITE" id="PS51677"/>
    </source>
</evidence>
<evidence type="ECO:0000256" key="2">
    <source>
        <dbReference type="ARBA" id="ARBA00022801"/>
    </source>
</evidence>
<dbReference type="RefSeq" id="WP_343752703.1">
    <property type="nucleotide sequence ID" value="NZ_BAAACW010000001.1"/>
</dbReference>
<dbReference type="PROSITE" id="PS51257">
    <property type="entry name" value="PROKAR_LIPOPROTEIN"/>
    <property type="match status" value="1"/>
</dbReference>
<evidence type="ECO:0000256" key="1">
    <source>
        <dbReference type="ARBA" id="ARBA00022723"/>
    </source>
</evidence>
<evidence type="ECO:0000313" key="5">
    <source>
        <dbReference type="EMBL" id="GAA0350757.1"/>
    </source>
</evidence>
<keyword evidence="6" id="KW-1185">Reference proteome</keyword>
<gene>
    <name evidence="5" type="ORF">GCM10008932_00020</name>
</gene>
<comment type="caution">
    <text evidence="5">The sequence shown here is derived from an EMBL/GenBank/DDBJ whole genome shotgun (WGS) entry which is preliminary data.</text>
</comment>
<dbReference type="PANTHER" id="PTHR10587">
    <property type="entry name" value="GLYCOSYL TRANSFERASE-RELATED"/>
    <property type="match status" value="1"/>
</dbReference>
<name>A0ABP3GNM6_9LACT</name>
<dbReference type="PANTHER" id="PTHR10587:SF133">
    <property type="entry name" value="CHITIN DEACETYLASE 1-RELATED"/>
    <property type="match status" value="1"/>
</dbReference>
<dbReference type="Proteomes" id="UP001501166">
    <property type="component" value="Unassembled WGS sequence"/>
</dbReference>
<sequence length="308" mass="34920">MKRTLTYITLASALLLTACDTTDEDQSAAEEATEEFQETPEDTETDTDSENEDDQTEDEENTNEDNEDSEEDEDVALEEQEADYLYEVRPDNLAYASVIEGKEATNQVALLTYDDAPDKYALEIAEHLIEHKAPAIFFVNGMYIESEEGQEELKQLHEMGFAIGNHTHTHPNLSNISEDQQTEEILKTSDLIEEIIGERPRFFRAPFGVNTDHSKQVVEEDGMVLMQWSYGYDFESEYMEADALADIMVNTNLLVPGANLLMHDREWTRDATPSIIEGLRDKGYEILDPNLIRPVNDGQTESEDESNA</sequence>
<organism evidence="5 6">
    <name type="scientific">Alkalibacterium iburiense</name>
    <dbReference type="NCBI Taxonomy" id="290589"/>
    <lineage>
        <taxon>Bacteria</taxon>
        <taxon>Bacillati</taxon>
        <taxon>Bacillota</taxon>
        <taxon>Bacilli</taxon>
        <taxon>Lactobacillales</taxon>
        <taxon>Carnobacteriaceae</taxon>
        <taxon>Alkalibacterium</taxon>
    </lineage>
</organism>
<keyword evidence="2" id="KW-0378">Hydrolase</keyword>
<proteinExistence type="predicted"/>
<dbReference type="SUPFAM" id="SSF88713">
    <property type="entry name" value="Glycoside hydrolase/deacetylase"/>
    <property type="match status" value="1"/>
</dbReference>